<accession>A0A4P6L5B2</accession>
<proteinExistence type="predicted"/>
<sequence length="327" mass="36238">MMSVFLDKECWQDVFEGFQIADIAILDKRSLHIVAKKSVSSDEASMLFDTDILTRLIVLYTDLPEGANCGYTELTGMGYPMVGVSRPPFPRPSGLVAAANRHGDVYPRGGGVDGPMEQIDPNRQPGTERLKCINGFTYAPGVGRAIYKRIGVGKWMPFNNGIPGSENVTTKMGFRDIDAFSETDMYAVGGHGDVWHFDGQSWKQMRFPSKDQLATVTCAGDGNVYISGEGGSLWLGEKSSWKQIYKGGSSVLWNDVLWFQDKLWLASDYQFCQLNGGNVERVMHEGETVPISGHMDVHDGILVIASLYSVMSFDGSTWRWLVDPYND</sequence>
<dbReference type="Proteomes" id="UP000290637">
    <property type="component" value="Chromosome"/>
</dbReference>
<gene>
    <name evidence="1" type="ORF">EWM63_29170</name>
</gene>
<keyword evidence="2" id="KW-1185">Reference proteome</keyword>
<name>A0A4P6L5B2_9BURK</name>
<evidence type="ECO:0000313" key="1">
    <source>
        <dbReference type="EMBL" id="QBE66535.1"/>
    </source>
</evidence>
<evidence type="ECO:0000313" key="2">
    <source>
        <dbReference type="Proteomes" id="UP000290637"/>
    </source>
</evidence>
<dbReference type="RefSeq" id="WP_130189642.1">
    <property type="nucleotide sequence ID" value="NZ_CP035913.1"/>
</dbReference>
<dbReference type="AlphaFoldDB" id="A0A4P6L5B2"/>
<dbReference type="KEGG" id="plue:EWM63_29170"/>
<reference evidence="1 2" key="1">
    <citation type="submission" date="2019-02" db="EMBL/GenBank/DDBJ databases">
        <title>Draft Genome Sequences of Six Type Strains of the Genus Massilia.</title>
        <authorList>
            <person name="Miess H."/>
            <person name="Frediansyhah A."/>
            <person name="Gross H."/>
        </authorList>
    </citation>
    <scope>NUCLEOTIDE SEQUENCE [LARGE SCALE GENOMIC DNA]</scope>
    <source>
        <strain evidence="1 2">DSM 17473</strain>
    </source>
</reference>
<dbReference type="EMBL" id="CP035913">
    <property type="protein sequence ID" value="QBE66535.1"/>
    <property type="molecule type" value="Genomic_DNA"/>
</dbReference>
<protein>
    <submittedName>
        <fullName evidence="1">Uncharacterized protein</fullName>
    </submittedName>
</protein>
<organism evidence="1 2">
    <name type="scientific">Pseudoduganella lutea</name>
    <dbReference type="NCBI Taxonomy" id="321985"/>
    <lineage>
        <taxon>Bacteria</taxon>
        <taxon>Pseudomonadati</taxon>
        <taxon>Pseudomonadota</taxon>
        <taxon>Betaproteobacteria</taxon>
        <taxon>Burkholderiales</taxon>
        <taxon>Oxalobacteraceae</taxon>
        <taxon>Telluria group</taxon>
        <taxon>Pseudoduganella</taxon>
    </lineage>
</organism>
<dbReference type="OrthoDB" id="5516213at2"/>